<dbReference type="PANTHER" id="PTHR11070:SF2">
    <property type="entry name" value="ATP-DEPENDENT DNA HELICASE SRS2"/>
    <property type="match status" value="1"/>
</dbReference>
<evidence type="ECO:0000256" key="1">
    <source>
        <dbReference type="ARBA" id="ARBA00034923"/>
    </source>
</evidence>
<keyword evidence="4" id="KW-1185">Reference proteome</keyword>
<accession>A0ABY8APN6</accession>
<evidence type="ECO:0000256" key="2">
    <source>
        <dbReference type="SAM" id="MobiDB-lite"/>
    </source>
</evidence>
<proteinExistence type="predicted"/>
<dbReference type="InterPro" id="IPR027417">
    <property type="entry name" value="P-loop_NTPase"/>
</dbReference>
<dbReference type="RefSeq" id="WP_275088325.1">
    <property type="nucleotide sequence ID" value="NZ_CP119078.1"/>
</dbReference>
<feature type="compositionally biased region" description="Basic and acidic residues" evidence="2">
    <location>
        <begin position="679"/>
        <end position="689"/>
    </location>
</feature>
<organism evidence="3 4">
    <name type="scientific">Legionella cardiaca</name>
    <dbReference type="NCBI Taxonomy" id="1071983"/>
    <lineage>
        <taxon>Bacteria</taxon>
        <taxon>Pseudomonadati</taxon>
        <taxon>Pseudomonadota</taxon>
        <taxon>Gammaproteobacteria</taxon>
        <taxon>Legionellales</taxon>
        <taxon>Legionellaceae</taxon>
        <taxon>Legionella</taxon>
    </lineage>
</organism>
<dbReference type="InterPro" id="IPR000212">
    <property type="entry name" value="DNA_helicase_UvrD/REP"/>
</dbReference>
<dbReference type="Gene3D" id="3.40.50.300">
    <property type="entry name" value="P-loop containing nucleotide triphosphate hydrolases"/>
    <property type="match status" value="1"/>
</dbReference>
<name>A0ABY8APN6_9GAMM</name>
<feature type="region of interest" description="Disordered" evidence="2">
    <location>
        <begin position="679"/>
        <end position="698"/>
    </location>
</feature>
<dbReference type="SUPFAM" id="SSF52540">
    <property type="entry name" value="P-loop containing nucleoside triphosphate hydrolases"/>
    <property type="match status" value="1"/>
</dbReference>
<reference evidence="3 4" key="1">
    <citation type="submission" date="2023-02" db="EMBL/GenBank/DDBJ databases">
        <title>Genome Sequence of L. cardiaca H63T.</title>
        <authorList>
            <person name="Lopez A.E."/>
            <person name="Cianciotto N.P."/>
        </authorList>
    </citation>
    <scope>NUCLEOTIDE SEQUENCE [LARGE SCALE GENOMIC DNA]</scope>
    <source>
        <strain evidence="3 4">H63</strain>
    </source>
</reference>
<dbReference type="EMBL" id="CP119078">
    <property type="protein sequence ID" value="WED42503.1"/>
    <property type="molecule type" value="Genomic_DNA"/>
</dbReference>
<evidence type="ECO:0000313" key="3">
    <source>
        <dbReference type="EMBL" id="WED42503.1"/>
    </source>
</evidence>
<evidence type="ECO:0000313" key="4">
    <source>
        <dbReference type="Proteomes" id="UP001222087"/>
    </source>
</evidence>
<gene>
    <name evidence="3" type="ORF">PXX05_11335</name>
</gene>
<dbReference type="PANTHER" id="PTHR11070">
    <property type="entry name" value="UVRD / RECB / PCRA DNA HELICASE FAMILY MEMBER"/>
    <property type="match status" value="1"/>
</dbReference>
<sequence length="1278" mass="145298">MAIYWDRMIGNPYLLEKHPETIAKLARGDYKSADLDLKKLSGYRIYSVRINRRDRLLFTTITVQGKSYLLLLEVVPNHDYQKSRFLKSGILRNFLEVNAKHLSEEILNFEESFVDCSESEIHLDNPDDTALQYTQIEFFNKTFIAFNEQQQDAKYASLPLLVSGPPGSGKTCVAFSILTQALLQQDEADERPLLYITESASLVKLMQDMFDEFVAYHALPRNKVQCRTYRQVLEELDKDVKGKQIVEVEHFITWFAKYLYERRQICKAKQGKKGKKTLSETFQFLDDLATKKEQVYQEFRILGAYTSAEYMKLGEKQSLFHDPAQKQWLFEAYTAYLKELGSKYLNPAFYSCEWKSNYSLFVADEAQDWSFRQLKQISELAADGAFLMDNHQSIRDKISKRPFLLNLYEKRGKKLTHVELPATYRCPAKIIPLVNEVINIKNALTGGIADKNESVEITVSQNIQEEGEIRWQEAFSDTELAELKKIAATPAVAVITHENFKKEACDLFETPLALTAEQAKGLEYPITIVYRPLDLDLFVEANAALISNIESLGKITHRAREGMGNVKFGPLCNGLFVMLTRTKGILIIVQKDCHDLETLITLLKRTLPTNTHKQPLTYEMTATTDWSDEAKKQYQNGNIDLARQIFIEKLGRAEAEFASFFSPKVQDFLPQDLIKAQEKQKTQAKKEQSTKNPKSNIEKKIESGLTKQQECVQKLLNNCTEKNLRTIFSQKSATKYLFEVVLPGKKCLFLELASLEEKSGMLLGLLQKEPSFCELITARHLESAYPGTDGKPLLLSLIPYNKVPVLLNVLVRQNSKILKELSPKTLYQLIPSSQNHPDSKNFSIIYLLSRCPLGVSIFIRLFNANPEWIDKSFAEALCHIIRTPNEPIITTLAHLVSDEQGILWMTEILKTHPWIASYVTPEVLYGQYSTKRLGIVNNSFFSVLCLMGALRLRFLTLLLENNENLRGEALSIAANRIISFDTIKATSGLHILLNYDEGMQLFNKLLSLPSSPGSTLSIEALTQPFVIGPNSAFFDQVNTTALYCLTQNKVGEQALIKLFNQNSLLQKEIVSLLCKPLQMQGDYDEELSILYHLCSNQCWEFLSIIFQRSDLGTEEFASALSCIIKGKHSSYQGASAFYWLTVSLRGHLLLEQLFVSNPQLIRLLNTEILISLVLSIDMMETPLHHLDKTSIGQHLINSILEACPTPWLKRYILDLKPSHVSNENNQSSSQVNGLIESTAQPFTLDNQKDANSIGWQFFVPADKEQSASQEQSKSAKYG</sequence>
<protein>
    <recommendedName>
        <fullName evidence="1">DNA 3'-5' helicase II</fullName>
    </recommendedName>
</protein>
<dbReference type="Proteomes" id="UP001222087">
    <property type="component" value="Chromosome"/>
</dbReference>